<dbReference type="Gene3D" id="3.30.565.10">
    <property type="entry name" value="Histidine kinase-like ATPase, C-terminal domain"/>
    <property type="match status" value="1"/>
</dbReference>
<keyword evidence="6 20" id="KW-0808">Transferase</keyword>
<feature type="transmembrane region" description="Helical" evidence="17">
    <location>
        <begin position="165"/>
        <end position="190"/>
    </location>
</feature>
<dbReference type="PANTHER" id="PTHR45528:SF11">
    <property type="entry name" value="HISTIDINE KINASE"/>
    <property type="match status" value="1"/>
</dbReference>
<evidence type="ECO:0000256" key="11">
    <source>
        <dbReference type="ARBA" id="ARBA00022989"/>
    </source>
</evidence>
<dbReference type="GO" id="GO:0005886">
    <property type="term" value="C:plasma membrane"/>
    <property type="evidence" value="ECO:0007669"/>
    <property type="project" value="UniProtKB-SubCell"/>
</dbReference>
<keyword evidence="7 17" id="KW-0812">Transmembrane</keyword>
<dbReference type="SMART" id="SM00304">
    <property type="entry name" value="HAMP"/>
    <property type="match status" value="1"/>
</dbReference>
<protein>
    <recommendedName>
        <fullName evidence="16">Heme sensor protein HssS</fullName>
        <ecNumber evidence="3">2.7.13.3</ecNumber>
    </recommendedName>
</protein>
<keyword evidence="11 17" id="KW-1133">Transmembrane helix</keyword>
<dbReference type="SUPFAM" id="SSF55874">
    <property type="entry name" value="ATPase domain of HSP90 chaperone/DNA topoisomerase II/histidine kinase"/>
    <property type="match status" value="1"/>
</dbReference>
<comment type="subcellular location">
    <subcellularLocation>
        <location evidence="2">Cell membrane</location>
        <topology evidence="2">Multi-pass membrane protein</topology>
    </subcellularLocation>
</comment>
<feature type="domain" description="Histidine kinase" evidence="18">
    <location>
        <begin position="247"/>
        <end position="457"/>
    </location>
</feature>
<dbReference type="SMART" id="SM00388">
    <property type="entry name" value="HisKA"/>
    <property type="match status" value="1"/>
</dbReference>
<feature type="transmembrane region" description="Helical" evidence="17">
    <location>
        <begin position="12"/>
        <end position="33"/>
    </location>
</feature>
<dbReference type="AlphaFoldDB" id="A0A380FYC6"/>
<keyword evidence="5" id="KW-0597">Phosphoprotein</keyword>
<dbReference type="GO" id="GO:0000155">
    <property type="term" value="F:phosphorelay sensor kinase activity"/>
    <property type="evidence" value="ECO:0007669"/>
    <property type="project" value="InterPro"/>
</dbReference>
<dbReference type="SMART" id="SM00387">
    <property type="entry name" value="HATPase_c"/>
    <property type="match status" value="1"/>
</dbReference>
<keyword evidence="13" id="KW-0843">Virulence</keyword>
<dbReference type="InterPro" id="IPR036097">
    <property type="entry name" value="HisK_dim/P_sf"/>
</dbReference>
<evidence type="ECO:0000256" key="7">
    <source>
        <dbReference type="ARBA" id="ARBA00022692"/>
    </source>
</evidence>
<dbReference type="SUPFAM" id="SSF47384">
    <property type="entry name" value="Homodimeric domain of signal transducing histidine kinase"/>
    <property type="match status" value="1"/>
</dbReference>
<keyword evidence="12" id="KW-0902">Two-component regulatory system</keyword>
<keyword evidence="14 17" id="KW-0472">Membrane</keyword>
<reference evidence="20 21" key="1">
    <citation type="submission" date="2018-06" db="EMBL/GenBank/DDBJ databases">
        <authorList>
            <consortium name="Pathogen Informatics"/>
            <person name="Doyle S."/>
        </authorList>
    </citation>
    <scope>NUCLEOTIDE SEQUENCE [LARGE SCALE GENOMIC DNA]</scope>
    <source>
        <strain evidence="20 21">NCTC13830</strain>
    </source>
</reference>
<dbReference type="CDD" id="cd00082">
    <property type="entry name" value="HisKA"/>
    <property type="match status" value="1"/>
</dbReference>
<dbReference type="InterPro" id="IPR003660">
    <property type="entry name" value="HAMP_dom"/>
</dbReference>
<dbReference type="EC" id="2.7.13.3" evidence="3"/>
<keyword evidence="9 20" id="KW-0418">Kinase</keyword>
<dbReference type="InterPro" id="IPR003594">
    <property type="entry name" value="HATPase_dom"/>
</dbReference>
<dbReference type="SUPFAM" id="SSF158472">
    <property type="entry name" value="HAMP domain-like"/>
    <property type="match status" value="1"/>
</dbReference>
<dbReference type="CDD" id="cd06225">
    <property type="entry name" value="HAMP"/>
    <property type="match status" value="1"/>
</dbReference>
<dbReference type="PRINTS" id="PR00344">
    <property type="entry name" value="BCTRLSENSOR"/>
</dbReference>
<feature type="domain" description="HAMP" evidence="19">
    <location>
        <begin position="187"/>
        <end position="239"/>
    </location>
</feature>
<comment type="function">
    <text evidence="15">Member of the two-component regulatory system HssS/HssR involved in intracellular heme homeostasis and tempering of staphylococcal virulence. HssS functions as a heme sensor histidine kinase which is autophosphorylated at a histidine residue and transfers its phosphate group to an aspartate residue of HssR. HssR/HssS activates the expression of hrtAB, an efflux pump, in response to extracellular heme, hemin, hemoglobin or blood.</text>
</comment>
<dbReference type="Gene3D" id="1.10.287.130">
    <property type="match status" value="1"/>
</dbReference>
<keyword evidence="10" id="KW-0067">ATP-binding</keyword>
<dbReference type="PANTHER" id="PTHR45528">
    <property type="entry name" value="SENSOR HISTIDINE KINASE CPXA"/>
    <property type="match status" value="1"/>
</dbReference>
<comment type="catalytic activity">
    <reaction evidence="1">
        <text>ATP + protein L-histidine = ADP + protein N-phospho-L-histidine.</text>
        <dbReference type="EC" id="2.7.13.3"/>
    </reaction>
</comment>
<evidence type="ECO:0000256" key="9">
    <source>
        <dbReference type="ARBA" id="ARBA00022777"/>
    </source>
</evidence>
<evidence type="ECO:0000256" key="5">
    <source>
        <dbReference type="ARBA" id="ARBA00022553"/>
    </source>
</evidence>
<name>A0A380FYC6_9STAP</name>
<evidence type="ECO:0000256" key="6">
    <source>
        <dbReference type="ARBA" id="ARBA00022679"/>
    </source>
</evidence>
<dbReference type="FunFam" id="1.10.287.130:FF:000001">
    <property type="entry name" value="Two-component sensor histidine kinase"/>
    <property type="match status" value="1"/>
</dbReference>
<keyword evidence="8" id="KW-0547">Nucleotide-binding</keyword>
<evidence type="ECO:0000259" key="19">
    <source>
        <dbReference type="PROSITE" id="PS50885"/>
    </source>
</evidence>
<evidence type="ECO:0000256" key="16">
    <source>
        <dbReference type="ARBA" id="ARBA00040841"/>
    </source>
</evidence>
<evidence type="ECO:0000256" key="8">
    <source>
        <dbReference type="ARBA" id="ARBA00022741"/>
    </source>
</evidence>
<sequence length="458" mass="53079">MMFKTLYSRIAIYTITVILFSALVSFLFTNIYYHFNLKPSNDAKIMRTLKEARSYNNHITSSDLDVYFQHLGQMNYQIMTVDKHHHKAFYGQPFRKDNLSKASIDKVLKGQDFHGIKNKPYELFVTGFFDNETNNTVGVRFTHQHQPIAVFMRPDIGHTFSEFRIFLSVLLGLLLIISITLVILSTYSIIRPVKLLKNATERLINGDFDTPIKQTRHDEIGTLQYRFDDMRQSLKQVDDMRQHFVQNVSHEIKTPLTHIQRLLSELQQAKNEQGRNMYINDIHSEVTRLSDLTRELLLLSELDNAKHLKFEDDIHLTALITDIIRHEQFALDDKNLMLLSEIEDIYFQGNSRLLYQAFFNLIQNAVKYAPTDSSIDVMLSCENDTIIFSVTNEGSTISKEAQSHVFDRFYKLNAHQNSNGLGLAITKAIIELHQGTIDVECPTNNTTTFTVQLLKHEY</sequence>
<dbReference type="Pfam" id="PF00512">
    <property type="entry name" value="HisKA"/>
    <property type="match status" value="1"/>
</dbReference>
<dbReference type="PROSITE" id="PS50885">
    <property type="entry name" value="HAMP"/>
    <property type="match status" value="1"/>
</dbReference>
<accession>A0A380FYC6</accession>
<evidence type="ECO:0000313" key="20">
    <source>
        <dbReference type="EMBL" id="SUM43140.1"/>
    </source>
</evidence>
<evidence type="ECO:0000256" key="1">
    <source>
        <dbReference type="ARBA" id="ARBA00000085"/>
    </source>
</evidence>
<evidence type="ECO:0000256" key="17">
    <source>
        <dbReference type="SAM" id="Phobius"/>
    </source>
</evidence>
<dbReference type="Gene3D" id="6.10.340.10">
    <property type="match status" value="1"/>
</dbReference>
<organism evidence="20 21">
    <name type="scientific">Staphylococcus petrasii</name>
    <dbReference type="NCBI Taxonomy" id="1276936"/>
    <lineage>
        <taxon>Bacteria</taxon>
        <taxon>Bacillati</taxon>
        <taxon>Bacillota</taxon>
        <taxon>Bacilli</taxon>
        <taxon>Bacillales</taxon>
        <taxon>Staphylococcaceae</taxon>
        <taxon>Staphylococcus</taxon>
    </lineage>
</organism>
<proteinExistence type="predicted"/>
<dbReference type="InterPro" id="IPR003661">
    <property type="entry name" value="HisK_dim/P_dom"/>
</dbReference>
<evidence type="ECO:0000256" key="3">
    <source>
        <dbReference type="ARBA" id="ARBA00012438"/>
    </source>
</evidence>
<evidence type="ECO:0000256" key="12">
    <source>
        <dbReference type="ARBA" id="ARBA00023012"/>
    </source>
</evidence>
<evidence type="ECO:0000256" key="13">
    <source>
        <dbReference type="ARBA" id="ARBA00023026"/>
    </source>
</evidence>
<evidence type="ECO:0000256" key="15">
    <source>
        <dbReference type="ARBA" id="ARBA00037219"/>
    </source>
</evidence>
<evidence type="ECO:0000256" key="10">
    <source>
        <dbReference type="ARBA" id="ARBA00022840"/>
    </source>
</evidence>
<keyword evidence="4" id="KW-1003">Cell membrane</keyword>
<dbReference type="Pfam" id="PF02518">
    <property type="entry name" value="HATPase_c"/>
    <property type="match status" value="1"/>
</dbReference>
<dbReference type="GO" id="GO:0005524">
    <property type="term" value="F:ATP binding"/>
    <property type="evidence" value="ECO:0007669"/>
    <property type="project" value="UniProtKB-KW"/>
</dbReference>
<dbReference type="Pfam" id="PF00672">
    <property type="entry name" value="HAMP"/>
    <property type="match status" value="1"/>
</dbReference>
<dbReference type="PROSITE" id="PS50109">
    <property type="entry name" value="HIS_KIN"/>
    <property type="match status" value="1"/>
</dbReference>
<gene>
    <name evidence="20" type="primary">hssS</name>
    <name evidence="20" type="ORF">NCTC13830_00665</name>
</gene>
<evidence type="ECO:0000313" key="21">
    <source>
        <dbReference type="Proteomes" id="UP000254047"/>
    </source>
</evidence>
<dbReference type="InterPro" id="IPR050398">
    <property type="entry name" value="HssS/ArlS-like"/>
</dbReference>
<dbReference type="InterPro" id="IPR005467">
    <property type="entry name" value="His_kinase_dom"/>
</dbReference>
<evidence type="ECO:0000256" key="14">
    <source>
        <dbReference type="ARBA" id="ARBA00023136"/>
    </source>
</evidence>
<evidence type="ECO:0000256" key="4">
    <source>
        <dbReference type="ARBA" id="ARBA00022475"/>
    </source>
</evidence>
<evidence type="ECO:0000259" key="18">
    <source>
        <dbReference type="PROSITE" id="PS50109"/>
    </source>
</evidence>
<evidence type="ECO:0000256" key="2">
    <source>
        <dbReference type="ARBA" id="ARBA00004651"/>
    </source>
</evidence>
<dbReference type="EMBL" id="UHDO01000001">
    <property type="protein sequence ID" value="SUM43140.1"/>
    <property type="molecule type" value="Genomic_DNA"/>
</dbReference>
<dbReference type="InterPro" id="IPR036890">
    <property type="entry name" value="HATPase_C_sf"/>
</dbReference>
<dbReference type="Proteomes" id="UP000254047">
    <property type="component" value="Unassembled WGS sequence"/>
</dbReference>
<dbReference type="InterPro" id="IPR004358">
    <property type="entry name" value="Sig_transdc_His_kin-like_C"/>
</dbReference>